<organism evidence="1 2">
    <name type="scientific">Nitrosomonas aestuarii</name>
    <dbReference type="NCBI Taxonomy" id="52441"/>
    <lineage>
        <taxon>Bacteria</taxon>
        <taxon>Pseudomonadati</taxon>
        <taxon>Pseudomonadota</taxon>
        <taxon>Betaproteobacteria</taxon>
        <taxon>Nitrosomonadales</taxon>
        <taxon>Nitrosomonadaceae</taxon>
        <taxon>Nitrosomonas</taxon>
    </lineage>
</organism>
<dbReference type="STRING" id="52441.SAMN05216302_100656"/>
<accession>A0A1I3ZG55</accession>
<dbReference type="EMBL" id="FOSP01000006">
    <property type="protein sequence ID" value="SFK42566.1"/>
    <property type="molecule type" value="Genomic_DNA"/>
</dbReference>
<protein>
    <submittedName>
        <fullName evidence="1">Uncharacterized protein</fullName>
    </submittedName>
</protein>
<dbReference type="RefSeq" id="WP_090697860.1">
    <property type="nucleotide sequence ID" value="NZ_FOSP01000006.1"/>
</dbReference>
<gene>
    <name evidence="1" type="ORF">SAMN05216302_100656</name>
</gene>
<reference evidence="2" key="1">
    <citation type="submission" date="2016-10" db="EMBL/GenBank/DDBJ databases">
        <authorList>
            <person name="Varghese N."/>
            <person name="Submissions S."/>
        </authorList>
    </citation>
    <scope>NUCLEOTIDE SEQUENCE [LARGE SCALE GENOMIC DNA]</scope>
    <source>
        <strain evidence="2">Nm69</strain>
    </source>
</reference>
<sequence>MIQKFKTIVLAGGLVVLTGGHFAVNHDSTAAHAATLETISKTTVEEVNAAVLAFQEIGSLRREDPINTDAIRSAYVNSIQALAQQADAANDLALDGIVLAAIDEIGSNNEPELAAQVIDKTLQHVFFLTILDRVTAVRDDFDVTDTETLNLKWNEAVAAFEAIKGTAARENKVLTADRQSIQTGDNPTLDIQISMAFERGRNALNKQNLAEDKIEISIVRQIIRLSLARAYYIGVLREVEGIISNRNRDIAEAREKQKEGENFYRIIEDFITRENAMGSELIKAQFTGDVAQVEADQIVSELSKGFIGRVRAELTANEASIVDNRGRALEVAEEAILYANTFLADLELRLDSASRVSLETALNSLKAASNDMDAAIAEQARRTATDILLAYEQTLNVADYEQTQNTPFVDAAVTSFQTIGSLRRQSPVDAQAIMDAYTGELQQLTKFIDSIHGLAMDADILAAIDNISNNQQVPLAAQVIDKTLQRVFVLTLHNRVVLVLNSFGDLSVSELELEWDRAFAAFQAIKGTTARENKVLTADRQSIESGSNPYLDSRITLAFILGKDAIVNVASDGMEQIVLASERIVAPLVRSYFIGVLREVEGIVENRARDIDEALEKQVEGIYFYRIVELAVSRFNSSGNALIKSQLSGDLSAVNANQIVSEISKALIGLVNNELTEFEQALGSDSEQAKLVAEIAALYTQIILPDLELRLDATKRVKIENALQDLIEAGANNDQAKGVAAQQSITGLLAEYANTLI</sequence>
<evidence type="ECO:0000313" key="1">
    <source>
        <dbReference type="EMBL" id="SFK42566.1"/>
    </source>
</evidence>
<dbReference type="AlphaFoldDB" id="A0A1I3ZG55"/>
<name>A0A1I3ZG55_9PROT</name>
<keyword evidence="2" id="KW-1185">Reference proteome</keyword>
<evidence type="ECO:0000313" key="2">
    <source>
        <dbReference type="Proteomes" id="UP000199533"/>
    </source>
</evidence>
<dbReference type="Proteomes" id="UP000199533">
    <property type="component" value="Unassembled WGS sequence"/>
</dbReference>
<proteinExistence type="predicted"/>
<dbReference type="OrthoDB" id="8540818at2"/>